<protein>
    <submittedName>
        <fullName evidence="1">Uncharacterized protein</fullName>
    </submittedName>
</protein>
<dbReference type="HOGENOM" id="CLU_1815083_0_0_6"/>
<name>A0A077N4P0_XENBV</name>
<comment type="caution">
    <text evidence="1">The sequence shown here is derived from an EMBL/GenBank/DDBJ whole genome shotgun (WGS) entry which is preliminary data.</text>
</comment>
<dbReference type="EMBL" id="CBSW010000164">
    <property type="protein sequence ID" value="CDG97101.1"/>
    <property type="molecule type" value="Genomic_DNA"/>
</dbReference>
<accession>A0A077N4P0</accession>
<gene>
    <name evidence="1" type="ORF">XBP1_2460009</name>
</gene>
<dbReference type="RefSeq" id="WP_038217602.1">
    <property type="nucleotide sequence ID" value="NZ_CAWLWN010000208.1"/>
</dbReference>
<proteinExistence type="predicted"/>
<evidence type="ECO:0000313" key="1">
    <source>
        <dbReference type="EMBL" id="CDG97101.1"/>
    </source>
</evidence>
<sequence length="142" mass="16019">MSKIKSKQEKQKKNKIVNLLTGFSRVKSDIAKITAEHVVDDIPAPEFGDGKITTQIYRNKNIFAKIDNKIKQVLPYYTALYAIVIGTNSEPVPVLISQEPNDISDGFPLVDAKTFQRLRVEDCDFYVLQGDDFVPIAKPFSK</sequence>
<organism evidence="1">
    <name type="scientific">Xenorhabdus bovienii str. puntauvense</name>
    <dbReference type="NCBI Taxonomy" id="1398201"/>
    <lineage>
        <taxon>Bacteria</taxon>
        <taxon>Pseudomonadati</taxon>
        <taxon>Pseudomonadota</taxon>
        <taxon>Gammaproteobacteria</taxon>
        <taxon>Enterobacterales</taxon>
        <taxon>Morganellaceae</taxon>
        <taxon>Xenorhabdus</taxon>
    </lineage>
</organism>
<dbReference type="Proteomes" id="UP000028511">
    <property type="component" value="Unassembled WGS sequence"/>
</dbReference>
<dbReference type="AlphaFoldDB" id="A0A077N4P0"/>
<reference evidence="1" key="1">
    <citation type="submission" date="2013-07" db="EMBL/GenBank/DDBJ databases">
        <title>Sub-species coevolution in mutualistic symbiosis.</title>
        <authorList>
            <person name="Murfin K."/>
            <person name="Klassen J."/>
            <person name="Lee M."/>
            <person name="Forst S."/>
            <person name="Stock P."/>
            <person name="Goodrich-Blair H."/>
        </authorList>
    </citation>
    <scope>NUCLEOTIDE SEQUENCE [LARGE SCALE GENOMIC DNA]</scope>
    <source>
        <strain evidence="1">Puntauvense</strain>
    </source>
</reference>